<organism evidence="4 5">
    <name type="scientific">Agrilutibacter solisilvae</name>
    <dbReference type="NCBI Taxonomy" id="2763317"/>
    <lineage>
        <taxon>Bacteria</taxon>
        <taxon>Pseudomonadati</taxon>
        <taxon>Pseudomonadota</taxon>
        <taxon>Gammaproteobacteria</taxon>
        <taxon>Lysobacterales</taxon>
        <taxon>Lysobacteraceae</taxon>
        <taxon>Agrilutibacter</taxon>
    </lineage>
</organism>
<dbReference type="NCBIfam" id="TIGR01420">
    <property type="entry name" value="pilT_fam"/>
    <property type="match status" value="1"/>
</dbReference>
<evidence type="ECO:0000256" key="1">
    <source>
        <dbReference type="ARBA" id="ARBA00006611"/>
    </source>
</evidence>
<evidence type="ECO:0000313" key="4">
    <source>
        <dbReference type="EMBL" id="QSX78858.1"/>
    </source>
</evidence>
<feature type="coiled-coil region" evidence="2">
    <location>
        <begin position="388"/>
        <end position="415"/>
    </location>
</feature>
<dbReference type="InterPro" id="IPR006321">
    <property type="entry name" value="PilT/PilU"/>
</dbReference>
<feature type="domain" description="Bacterial type II secretion system protein E" evidence="3">
    <location>
        <begin position="203"/>
        <end position="217"/>
    </location>
</feature>
<dbReference type="CDD" id="cd01131">
    <property type="entry name" value="PilT"/>
    <property type="match status" value="1"/>
</dbReference>
<comment type="similarity">
    <text evidence="1">Belongs to the GSP E family.</text>
</comment>
<dbReference type="InterPro" id="IPR001482">
    <property type="entry name" value="T2SS/T4SS_dom"/>
</dbReference>
<gene>
    <name evidence="4" type="ORF">I8J32_002745</name>
</gene>
<evidence type="ECO:0000256" key="2">
    <source>
        <dbReference type="SAM" id="Coils"/>
    </source>
</evidence>
<dbReference type="EMBL" id="CP071518">
    <property type="protein sequence ID" value="QSX78858.1"/>
    <property type="molecule type" value="Genomic_DNA"/>
</dbReference>
<evidence type="ECO:0000259" key="3">
    <source>
        <dbReference type="PROSITE" id="PS00662"/>
    </source>
</evidence>
<proteinExistence type="inferred from homology"/>
<accession>A0A974Y1K7</accession>
<dbReference type="Proteomes" id="UP000639274">
    <property type="component" value="Chromosome"/>
</dbReference>
<name>A0A974Y1K7_9GAMM</name>
<keyword evidence="2" id="KW-0175">Coiled coil</keyword>
<evidence type="ECO:0000313" key="5">
    <source>
        <dbReference type="Proteomes" id="UP000639274"/>
    </source>
</evidence>
<dbReference type="AlphaFoldDB" id="A0A974Y1K7"/>
<sequence>MSTLTPEQARDYVHKLLAAMVKAGGSDLFIAHDYPPSMKAHGQMTPMVEQKLTGAVTARLADALMNDKQRDEFAREMECNFAIVVPGVSRFRVNVFVQQGQVGMVLRTIAAEIPNFEKLRLPEVLKGVVMEKRGLVLVVGGTGSGKSTSLAAMIDHRNRTSAGHIITVEDPVEYAHVSQKSLVTHREVGVDTHSWHHALKNTLRQAPDVILVGEIRDAETMEHAISFAETGHLCLSTLHANSASQTMERIINFFPEERRTQLLMDLSANLRAIVSQRLVRTQDGKGRVAAIEILLNTPTIAEKIFKGEFNELKGIMNKSRELGMRTFDWALFELYNDDLISYEEAIRNADSANELRLNIKLKSRRGEPATASVTSLSLHQEPTEEEVEAIRREELRRQQEKREQLELERMQAAKLQHTGTGG</sequence>
<dbReference type="Gene3D" id="3.30.450.90">
    <property type="match status" value="1"/>
</dbReference>
<dbReference type="InterPro" id="IPR050921">
    <property type="entry name" value="T4SS_GSP_E_ATPase"/>
</dbReference>
<reference evidence="4 5" key="1">
    <citation type="submission" date="2021-03" db="EMBL/GenBank/DDBJ databases">
        <title>Lysobacter sp. nov. isolated from soil of gangwondo yeongwol, south Korea.</title>
        <authorList>
            <person name="Kim K.R."/>
            <person name="Kim K.H."/>
            <person name="Jeon C.O."/>
        </authorList>
    </citation>
    <scope>NUCLEOTIDE SEQUENCE [LARGE SCALE GENOMIC DNA]</scope>
    <source>
        <strain evidence="4 5">R19</strain>
    </source>
</reference>
<dbReference type="PROSITE" id="PS00662">
    <property type="entry name" value="T2SP_E"/>
    <property type="match status" value="1"/>
</dbReference>
<dbReference type="Gene3D" id="3.40.50.300">
    <property type="entry name" value="P-loop containing nucleotide triphosphate hydrolases"/>
    <property type="match status" value="1"/>
</dbReference>
<dbReference type="SUPFAM" id="SSF52540">
    <property type="entry name" value="P-loop containing nucleoside triphosphate hydrolases"/>
    <property type="match status" value="1"/>
</dbReference>
<dbReference type="PANTHER" id="PTHR30486:SF12">
    <property type="entry name" value="TYPE IV PILUS ATPASE PILU"/>
    <property type="match status" value="1"/>
</dbReference>
<dbReference type="InterPro" id="IPR027417">
    <property type="entry name" value="P-loop_NTPase"/>
</dbReference>
<dbReference type="GO" id="GO:0016887">
    <property type="term" value="F:ATP hydrolysis activity"/>
    <property type="evidence" value="ECO:0007669"/>
    <property type="project" value="InterPro"/>
</dbReference>
<keyword evidence="5" id="KW-1185">Reference proteome</keyword>
<dbReference type="Pfam" id="PF00437">
    <property type="entry name" value="T2SSE"/>
    <property type="match status" value="1"/>
</dbReference>
<dbReference type="KEGG" id="lsf:I8J32_002745"/>
<protein>
    <submittedName>
        <fullName evidence="4">PilT/PilU family type 4a pilus ATPase</fullName>
    </submittedName>
</protein>
<dbReference type="PANTHER" id="PTHR30486">
    <property type="entry name" value="TWITCHING MOTILITY PROTEIN PILT"/>
    <property type="match status" value="1"/>
</dbReference>
<dbReference type="GO" id="GO:0005524">
    <property type="term" value="F:ATP binding"/>
    <property type="evidence" value="ECO:0007669"/>
    <property type="project" value="InterPro"/>
</dbReference>